<dbReference type="AlphaFoldDB" id="A0A7Z7IFH5"/>
<gene>
    <name evidence="1" type="ORF">MSIMFB_00028</name>
</gene>
<reference evidence="1 2" key="1">
    <citation type="submission" date="2017-10" db="EMBL/GenBank/DDBJ databases">
        <authorList>
            <consortium name="Urmite Genomes"/>
        </authorList>
    </citation>
    <scope>NUCLEOTIDE SEQUENCE [LARGE SCALE GENOMIC DNA]</scope>
    <source>
        <strain evidence="1 2">FB-527</strain>
    </source>
</reference>
<evidence type="ECO:0000313" key="1">
    <source>
        <dbReference type="EMBL" id="SOJ52512.1"/>
    </source>
</evidence>
<name>A0A7Z7IFH5_9MYCO</name>
<sequence>MNEFGEKHDFDGVENQNGWIGHNGNIAGYQTYAYYLPPQGKTVVNSNAKQLGVWNFFSDHEDRQPRSPLAGTSVVESRVVTTTFSSARCHPRLLASIADMTHPLLSGLASALGQLATDRAAGRRALTRLWDTLAPSDAAGRCILAHYLADAQDDLNDEIAWDETALVESAKVSDDDLRAIYPALRVSGFMSSLHLNLSDGYRRLGRFEAAGRHLESSLAANGALTGDRPEEVAYRDMIIAGQQRVAAAIEAHDST</sequence>
<dbReference type="RefSeq" id="WP_260860886.1">
    <property type="nucleotide sequence ID" value="NZ_OCTY01000002.1"/>
</dbReference>
<comment type="caution">
    <text evidence="1">The sequence shown here is derived from an EMBL/GenBank/DDBJ whole genome shotgun (WGS) entry which is preliminary data.</text>
</comment>
<dbReference type="Proteomes" id="UP000554965">
    <property type="component" value="Unassembled WGS sequence"/>
</dbReference>
<accession>A0A7Z7IFH5</accession>
<proteinExistence type="predicted"/>
<keyword evidence="2" id="KW-1185">Reference proteome</keyword>
<dbReference type="EMBL" id="OCTY01000002">
    <property type="protein sequence ID" value="SOJ52512.1"/>
    <property type="molecule type" value="Genomic_DNA"/>
</dbReference>
<organism evidence="1 2">
    <name type="scientific">Mycobacterium simulans</name>
    <dbReference type="NCBI Taxonomy" id="627089"/>
    <lineage>
        <taxon>Bacteria</taxon>
        <taxon>Bacillati</taxon>
        <taxon>Actinomycetota</taxon>
        <taxon>Actinomycetes</taxon>
        <taxon>Mycobacteriales</taxon>
        <taxon>Mycobacteriaceae</taxon>
        <taxon>Mycobacterium</taxon>
    </lineage>
</organism>
<protein>
    <submittedName>
        <fullName evidence="1">Uncharacterized protein</fullName>
    </submittedName>
</protein>
<evidence type="ECO:0000313" key="2">
    <source>
        <dbReference type="Proteomes" id="UP000554965"/>
    </source>
</evidence>